<gene>
    <name evidence="2" type="ORF">AB4Y39_12120</name>
</gene>
<dbReference type="RefSeq" id="WP_045188323.1">
    <property type="nucleotide sequence ID" value="NZ_CP162607.1"/>
</dbReference>
<evidence type="ECO:0000313" key="2">
    <source>
        <dbReference type="EMBL" id="XDK39377.1"/>
    </source>
</evidence>
<organism evidence="2">
    <name type="scientific">Pseudomonas sp. Hg7Tf</name>
    <dbReference type="NCBI Taxonomy" id="3236988"/>
    <lineage>
        <taxon>Bacteria</taxon>
        <taxon>Pseudomonadati</taxon>
        <taxon>Pseudomonadota</taxon>
        <taxon>Gammaproteobacteria</taxon>
        <taxon>Pseudomonadales</taxon>
        <taxon>Pseudomonadaceae</taxon>
        <taxon>Pseudomonas</taxon>
    </lineage>
</organism>
<name>A0AB39I4Y5_9PSED</name>
<dbReference type="AlphaFoldDB" id="A0AB39I4Y5"/>
<protein>
    <submittedName>
        <fullName evidence="2">Uncharacterized protein</fullName>
    </submittedName>
</protein>
<dbReference type="EMBL" id="CP162607">
    <property type="protein sequence ID" value="XDK39377.1"/>
    <property type="molecule type" value="Genomic_DNA"/>
</dbReference>
<accession>A0AB39I4Y5</accession>
<proteinExistence type="predicted"/>
<keyword evidence="1" id="KW-0812">Transmembrane</keyword>
<sequence length="164" mass="18387">MKLANSKNTREVILFYIAIIGAIAGAIWTLFLWVNDNQPKPSLKPHLKVHSKIYTNIKSIEIANDGTGPAVIKNAKFCRNTACTNNIVDLFKIQNIKYDTFTNLNRNSTIKNDTSKILAKVSESNTNSKNTLRDFEAQKAGISVHIEYTDIEGNMYGPLNIELK</sequence>
<keyword evidence="1" id="KW-0472">Membrane</keyword>
<feature type="transmembrane region" description="Helical" evidence="1">
    <location>
        <begin position="12"/>
        <end position="34"/>
    </location>
</feature>
<evidence type="ECO:0000256" key="1">
    <source>
        <dbReference type="SAM" id="Phobius"/>
    </source>
</evidence>
<keyword evidence="1" id="KW-1133">Transmembrane helix</keyword>
<reference evidence="2" key="1">
    <citation type="submission" date="2024-07" db="EMBL/GenBank/DDBJ databases">
        <title>Identification and characteristics of a novel species of coltsfoot's symbiotic bacteria.</title>
        <authorList>
            <person name="Juszczyk A."/>
            <person name="Jasielczuk I."/>
            <person name="Gurgul A."/>
            <person name="Rogala M."/>
            <person name="Kowalczyk A."/>
            <person name="Szmatola T."/>
            <person name="Kosecka-Strojek M."/>
            <person name="Arent Z."/>
            <person name="Latowski D."/>
        </authorList>
    </citation>
    <scope>NUCLEOTIDE SEQUENCE</scope>
    <source>
        <strain evidence="2">Hg7Tf</strain>
    </source>
</reference>